<evidence type="ECO:0000313" key="2">
    <source>
        <dbReference type="RefSeq" id="XP_015962327.1"/>
    </source>
</evidence>
<evidence type="ECO:0000313" key="1">
    <source>
        <dbReference type="Proteomes" id="UP000515211"/>
    </source>
</evidence>
<dbReference type="SUPFAM" id="SSF56672">
    <property type="entry name" value="DNA/RNA polymerases"/>
    <property type="match status" value="1"/>
</dbReference>
<protein>
    <submittedName>
        <fullName evidence="2">Secreted RxLR effector protein 161-like</fullName>
    </submittedName>
</protein>
<dbReference type="KEGG" id="adu:107486292"/>
<dbReference type="Proteomes" id="UP000515211">
    <property type="component" value="Chromosome 4"/>
</dbReference>
<dbReference type="PANTHER" id="PTHR11439">
    <property type="entry name" value="GAG-POL-RELATED RETROTRANSPOSON"/>
    <property type="match status" value="1"/>
</dbReference>
<gene>
    <name evidence="2" type="primary">LOC107486292</name>
</gene>
<proteinExistence type="predicted"/>
<sequence>MVGCAPGHTPLPSTIKITTLGCSSFCDLQLYRSIIGSLQYLTIITSEICYSVNKLSQFIQAPLESHWKLVKRVLRYLSGTSSYGLHLKRETSLGITAYSDSDWARDPDDRKSTNGYCIFLGTNLISWTSKKQTVVARSSTEAEYRSMAEAVAELTWIKTMMRELLHPLPEAPML</sequence>
<dbReference type="PANTHER" id="PTHR11439:SF500">
    <property type="entry name" value="RNA-DIRECTED DNA POLYMERASE"/>
    <property type="match status" value="1"/>
</dbReference>
<accession>A0A6P4DBF9</accession>
<reference evidence="1" key="1">
    <citation type="journal article" date="2016" name="Nat. Genet.">
        <title>The genome sequences of Arachis duranensis and Arachis ipaensis, the diploid ancestors of cultivated peanut.</title>
        <authorList>
            <person name="Bertioli D.J."/>
            <person name="Cannon S.B."/>
            <person name="Froenicke L."/>
            <person name="Huang G."/>
            <person name="Farmer A.D."/>
            <person name="Cannon E.K."/>
            <person name="Liu X."/>
            <person name="Gao D."/>
            <person name="Clevenger J."/>
            <person name="Dash S."/>
            <person name="Ren L."/>
            <person name="Moretzsohn M.C."/>
            <person name="Shirasawa K."/>
            <person name="Huang W."/>
            <person name="Vidigal B."/>
            <person name="Abernathy B."/>
            <person name="Chu Y."/>
            <person name="Niederhuth C.E."/>
            <person name="Umale P."/>
            <person name="Araujo A.C."/>
            <person name="Kozik A."/>
            <person name="Kim K.D."/>
            <person name="Burow M.D."/>
            <person name="Varshney R.K."/>
            <person name="Wang X."/>
            <person name="Zhang X."/>
            <person name="Barkley N."/>
            <person name="Guimaraes P.M."/>
            <person name="Isobe S."/>
            <person name="Guo B."/>
            <person name="Liao B."/>
            <person name="Stalker H.T."/>
            <person name="Schmitz R.J."/>
            <person name="Scheffler B.E."/>
            <person name="Leal-Bertioli S.C."/>
            <person name="Xun X."/>
            <person name="Jackson S.A."/>
            <person name="Michelmore R."/>
            <person name="Ozias-Akins P."/>
        </authorList>
    </citation>
    <scope>NUCLEOTIDE SEQUENCE [LARGE SCALE GENOMIC DNA]</scope>
    <source>
        <strain evidence="1">cv. V14167</strain>
    </source>
</reference>
<dbReference type="AlphaFoldDB" id="A0A6P4DBF9"/>
<dbReference type="OrthoDB" id="1426983at2759"/>
<dbReference type="GeneID" id="107486292"/>
<name>A0A6P4DBF9_ARADU</name>
<organism evidence="1 2">
    <name type="scientific">Arachis duranensis</name>
    <name type="common">Wild peanut</name>
    <dbReference type="NCBI Taxonomy" id="130453"/>
    <lineage>
        <taxon>Eukaryota</taxon>
        <taxon>Viridiplantae</taxon>
        <taxon>Streptophyta</taxon>
        <taxon>Embryophyta</taxon>
        <taxon>Tracheophyta</taxon>
        <taxon>Spermatophyta</taxon>
        <taxon>Magnoliopsida</taxon>
        <taxon>eudicotyledons</taxon>
        <taxon>Gunneridae</taxon>
        <taxon>Pentapetalae</taxon>
        <taxon>rosids</taxon>
        <taxon>fabids</taxon>
        <taxon>Fabales</taxon>
        <taxon>Fabaceae</taxon>
        <taxon>Papilionoideae</taxon>
        <taxon>50 kb inversion clade</taxon>
        <taxon>dalbergioids sensu lato</taxon>
        <taxon>Dalbergieae</taxon>
        <taxon>Pterocarpus clade</taxon>
        <taxon>Arachis</taxon>
    </lineage>
</organism>
<dbReference type="RefSeq" id="XP_015962327.1">
    <property type="nucleotide sequence ID" value="XM_016106841.1"/>
</dbReference>
<dbReference type="InterPro" id="IPR043502">
    <property type="entry name" value="DNA/RNA_pol_sf"/>
</dbReference>
<keyword evidence="1" id="KW-1185">Reference proteome</keyword>
<dbReference type="CDD" id="cd09272">
    <property type="entry name" value="RNase_HI_RT_Ty1"/>
    <property type="match status" value="1"/>
</dbReference>
<reference evidence="2" key="2">
    <citation type="submission" date="2025-08" db="UniProtKB">
        <authorList>
            <consortium name="RefSeq"/>
        </authorList>
    </citation>
    <scope>IDENTIFICATION</scope>
    <source>
        <tissue evidence="2">Whole plant</tissue>
    </source>
</reference>